<feature type="domain" description="Flavodoxin-like" evidence="1">
    <location>
        <begin position="5"/>
        <end position="151"/>
    </location>
</feature>
<comment type="caution">
    <text evidence="2">The sequence shown here is derived from an EMBL/GenBank/DDBJ whole genome shotgun (WGS) entry which is preliminary data.</text>
</comment>
<reference evidence="2 3" key="1">
    <citation type="submission" date="2023-06" db="EMBL/GenBank/DDBJ databases">
        <title>Identification and characterization of horizontal gene transfer across gut microbiota members of farm animals based on homology search.</title>
        <authorList>
            <person name="Schwarzerova J."/>
            <person name="Nykrynova M."/>
            <person name="Jureckova K."/>
            <person name="Cejkova D."/>
            <person name="Rychlik I."/>
        </authorList>
    </citation>
    <scope>NUCLEOTIDE SEQUENCE [LARGE SCALE GENOMIC DNA]</scope>
    <source>
        <strain evidence="2 3">153_Feed</strain>
    </source>
</reference>
<gene>
    <name evidence="2" type="ORF">QUW25_04795</name>
</gene>
<name>A0ABT7V321_9ACTN</name>
<dbReference type="SUPFAM" id="SSF52218">
    <property type="entry name" value="Flavoproteins"/>
    <property type="match status" value="1"/>
</dbReference>
<reference evidence="2 3" key="3">
    <citation type="submission" date="2023-06" db="EMBL/GenBank/DDBJ databases">
        <authorList>
            <person name="Zeman M."/>
            <person name="Kubasova T."/>
            <person name="Jahodarova E."/>
            <person name="Nykrynova M."/>
            <person name="Rychlik I."/>
        </authorList>
    </citation>
    <scope>NUCLEOTIDE SEQUENCE [LARGE SCALE GENOMIC DNA]</scope>
    <source>
        <strain evidence="2 3">153_Feed</strain>
    </source>
</reference>
<dbReference type="NCBIfam" id="NF045594">
    <property type="entry name" value="flavodox_BilS"/>
    <property type="match status" value="1"/>
</dbReference>
<protein>
    <submittedName>
        <fullName evidence="2">Flavodoxin family protein</fullName>
    </submittedName>
</protein>
<evidence type="ECO:0000259" key="1">
    <source>
        <dbReference type="Pfam" id="PF12641"/>
    </source>
</evidence>
<organism evidence="2 3">
    <name type="scientific">Thermophilibacter provencensis</name>
    <dbReference type="NCBI Taxonomy" id="1852386"/>
    <lineage>
        <taxon>Bacteria</taxon>
        <taxon>Bacillati</taxon>
        <taxon>Actinomycetota</taxon>
        <taxon>Coriobacteriia</taxon>
        <taxon>Coriobacteriales</taxon>
        <taxon>Atopobiaceae</taxon>
        <taxon>Thermophilibacter</taxon>
    </lineage>
</organism>
<keyword evidence="3" id="KW-1185">Reference proteome</keyword>
<dbReference type="InterPro" id="IPR008254">
    <property type="entry name" value="Flavodoxin/NO_synth"/>
</dbReference>
<dbReference type="InterPro" id="IPR029039">
    <property type="entry name" value="Flavoprotein-like_sf"/>
</dbReference>
<proteinExistence type="predicted"/>
<sequence>MTYAIICSSKTGNTKKLAQRAREVLSEKNEVPATDADLVLIGSWTDKGGLDPALEDALPQLAGKRVFLFGTCGFGGSQVYYDRVLDRFASALPEGAQVVGRFMCQGQMPPAVRDRYVKLAETDPARFAPMIENFDRALGHPNAADLDAFEAALSAAL</sequence>
<evidence type="ECO:0000313" key="3">
    <source>
        <dbReference type="Proteomes" id="UP001529256"/>
    </source>
</evidence>
<accession>A0ABT7V321</accession>
<evidence type="ECO:0000313" key="2">
    <source>
        <dbReference type="EMBL" id="MDM8270988.1"/>
    </source>
</evidence>
<dbReference type="Pfam" id="PF12641">
    <property type="entry name" value="Flavodoxin_3"/>
    <property type="match status" value="1"/>
</dbReference>
<dbReference type="Proteomes" id="UP001529256">
    <property type="component" value="Unassembled WGS sequence"/>
</dbReference>
<dbReference type="RefSeq" id="WP_289511080.1">
    <property type="nucleotide sequence ID" value="NZ_JAUDEA010000005.1"/>
</dbReference>
<reference evidence="3" key="2">
    <citation type="submission" date="2023-06" db="EMBL/GenBank/DDBJ databases">
        <title>Identification and characterization of horizontal gene transfer across gut microbiota members of farm animals based on homology search.</title>
        <authorList>
            <person name="Zeman M."/>
            <person name="Kubasova T."/>
            <person name="Jahodarova E."/>
            <person name="Nykrynova M."/>
            <person name="Rychlik I."/>
        </authorList>
    </citation>
    <scope>NUCLEOTIDE SEQUENCE [LARGE SCALE GENOMIC DNA]</scope>
    <source>
        <strain evidence="3">153_Feed</strain>
    </source>
</reference>
<dbReference type="EMBL" id="JAUDEA010000005">
    <property type="protein sequence ID" value="MDM8270988.1"/>
    <property type="molecule type" value="Genomic_DNA"/>
</dbReference>
<dbReference type="InterPro" id="IPR054633">
    <property type="entry name" value="BilS"/>
</dbReference>
<dbReference type="Gene3D" id="3.40.50.360">
    <property type="match status" value="1"/>
</dbReference>